<dbReference type="EMBL" id="LQOX01000007">
    <property type="protein sequence ID" value="ORV79975.1"/>
    <property type="molecule type" value="Genomic_DNA"/>
</dbReference>
<proteinExistence type="predicted"/>
<comment type="caution">
    <text evidence="1">The sequence shown here is derived from an EMBL/GenBank/DDBJ whole genome shotgun (WGS) entry which is preliminary data.</text>
</comment>
<dbReference type="AlphaFoldDB" id="A0A1X1W1D6"/>
<reference evidence="1 2" key="1">
    <citation type="submission" date="2016-01" db="EMBL/GenBank/DDBJ databases">
        <title>The new phylogeny of the genus Mycobacterium.</title>
        <authorList>
            <person name="Tarcisio F."/>
            <person name="Conor M."/>
            <person name="Antonella G."/>
            <person name="Elisabetta G."/>
            <person name="Giulia F.S."/>
            <person name="Sara T."/>
            <person name="Anna F."/>
            <person name="Clotilde B."/>
            <person name="Roberto B."/>
            <person name="Veronica D.S."/>
            <person name="Fabio R."/>
            <person name="Monica P."/>
            <person name="Olivier J."/>
            <person name="Enrico T."/>
            <person name="Nicola S."/>
        </authorList>
    </citation>
    <scope>NUCLEOTIDE SEQUENCE [LARGE SCALE GENOMIC DNA]</scope>
    <source>
        <strain evidence="1 2">DSM 43505</strain>
    </source>
</reference>
<evidence type="ECO:0000313" key="1">
    <source>
        <dbReference type="EMBL" id="ORV79975.1"/>
    </source>
</evidence>
<sequence>MGLAIAIALGAAALIVALTRPTTSGTAAGLATSAPATYTSAEVAAAHQKLCEVYKLVAHAVQIDTNSDDPAFARVTSVNAAMVLDQTVNAAPALANDDRSAALALAEAYTHASAVASVITGRGDPEWRAAADAVNAKDARMKAVCGPG</sequence>
<name>A0A1X1W1D6_MYCGS</name>
<gene>
    <name evidence="1" type="ORF">AWC07_22005</name>
</gene>
<organism evidence="1 2">
    <name type="scientific">Mycobacterium gastri</name>
    <dbReference type="NCBI Taxonomy" id="1777"/>
    <lineage>
        <taxon>Bacteria</taxon>
        <taxon>Bacillati</taxon>
        <taxon>Actinomycetota</taxon>
        <taxon>Actinomycetes</taxon>
        <taxon>Mycobacteriales</taxon>
        <taxon>Mycobacteriaceae</taxon>
        <taxon>Mycobacterium</taxon>
    </lineage>
</organism>
<accession>A0A1X1W1D6</accession>
<evidence type="ECO:0000313" key="2">
    <source>
        <dbReference type="Proteomes" id="UP000193738"/>
    </source>
</evidence>
<dbReference type="Proteomes" id="UP000193738">
    <property type="component" value="Unassembled WGS sequence"/>
</dbReference>
<keyword evidence="2" id="KW-1185">Reference proteome</keyword>
<protein>
    <submittedName>
        <fullName evidence="1">Uncharacterized protein</fullName>
    </submittedName>
</protein>
<dbReference type="RefSeq" id="WP_036414623.1">
    <property type="nucleotide sequence ID" value="NZ_LQOX01000007.1"/>
</dbReference>